<accession>A0A642UUL4</accession>
<name>A0A642UUL4_9ASCO</name>
<dbReference type="EMBL" id="SWFS01000425">
    <property type="protein sequence ID" value="KAA8904695.1"/>
    <property type="molecule type" value="Genomic_DNA"/>
</dbReference>
<sequence length="158" mass="17624">MSLNKGRPLFTPVGKAIAHAVKRSVTASTGDLSKRATAASDGQLVKSMIDLSLENTGKKKSKKQKKRDKEKKAVEVATTVKAGDKMLELIYKANQQQKAKAQQFKCHIGKLSATRNDVATKFVDDLFGPVIKNFRIFLVQEGKPWLSKEEYERLCKKD</sequence>
<evidence type="ECO:0000313" key="1">
    <source>
        <dbReference type="EMBL" id="KAA8904695.1"/>
    </source>
</evidence>
<organism evidence="1 2">
    <name type="scientific">Trichomonascus ciferrii</name>
    <dbReference type="NCBI Taxonomy" id="44093"/>
    <lineage>
        <taxon>Eukaryota</taxon>
        <taxon>Fungi</taxon>
        <taxon>Dikarya</taxon>
        <taxon>Ascomycota</taxon>
        <taxon>Saccharomycotina</taxon>
        <taxon>Dipodascomycetes</taxon>
        <taxon>Dipodascales</taxon>
        <taxon>Trichomonascaceae</taxon>
        <taxon>Trichomonascus</taxon>
        <taxon>Trichomonascus ciferrii complex</taxon>
    </lineage>
</organism>
<dbReference type="AlphaFoldDB" id="A0A642UUL4"/>
<proteinExistence type="predicted"/>
<protein>
    <submittedName>
        <fullName evidence="1">Uncharacterized protein</fullName>
    </submittedName>
</protein>
<keyword evidence="2" id="KW-1185">Reference proteome</keyword>
<dbReference type="VEuPathDB" id="FungiDB:TRICI_005392"/>
<gene>
    <name evidence="1" type="ORF">TRICI_005392</name>
</gene>
<reference evidence="1" key="1">
    <citation type="journal article" date="2019" name="G3 (Bethesda)">
        <title>Genome Assemblies of Two Rare Opportunistic Yeast Pathogens: Diutina rugosa (syn. Candida rugosa) and Trichomonascus ciferrii (syn. Candida ciferrii).</title>
        <authorList>
            <person name="Mixao V."/>
            <person name="Saus E."/>
            <person name="Hansen A.P."/>
            <person name="Lass-Florl C."/>
            <person name="Gabaldon T."/>
        </authorList>
    </citation>
    <scope>NUCLEOTIDE SEQUENCE</scope>
    <source>
        <strain evidence="1">CBS 4856</strain>
    </source>
</reference>
<evidence type="ECO:0000313" key="2">
    <source>
        <dbReference type="Proteomes" id="UP000761534"/>
    </source>
</evidence>
<comment type="caution">
    <text evidence="1">The sequence shown here is derived from an EMBL/GenBank/DDBJ whole genome shotgun (WGS) entry which is preliminary data.</text>
</comment>
<dbReference type="Proteomes" id="UP000761534">
    <property type="component" value="Unassembled WGS sequence"/>
</dbReference>